<dbReference type="InterPro" id="IPR017896">
    <property type="entry name" value="4Fe4S_Fe-S-bd"/>
</dbReference>
<keyword evidence="3" id="KW-0411">Iron-sulfur</keyword>
<dbReference type="NCBIfam" id="TIGR04105">
    <property type="entry name" value="FeFe_hydrog_B1"/>
    <property type="match status" value="1"/>
</dbReference>
<dbReference type="SUPFAM" id="SSF53920">
    <property type="entry name" value="Fe-only hydrogenase"/>
    <property type="match status" value="1"/>
</dbReference>
<gene>
    <name evidence="5" type="ORF">Clopa_1487</name>
</gene>
<dbReference type="InterPro" id="IPR027631">
    <property type="entry name" value="Mono_FeFe_hydrog"/>
</dbReference>
<dbReference type="InterPro" id="IPR009016">
    <property type="entry name" value="Fe_hydrogenase"/>
</dbReference>
<dbReference type="PANTHER" id="PTHR11615">
    <property type="entry name" value="NITRATE, FORMATE, IRON DEHYDROGENASE"/>
    <property type="match status" value="1"/>
</dbReference>
<evidence type="ECO:0000313" key="5">
    <source>
        <dbReference type="EMBL" id="AGK96438.1"/>
    </source>
</evidence>
<dbReference type="EMBL" id="CP003261">
    <property type="protein sequence ID" value="AGK96438.1"/>
    <property type="molecule type" value="Genomic_DNA"/>
</dbReference>
<keyword evidence="6" id="KW-1185">Reference proteome</keyword>
<dbReference type="InterPro" id="IPR050340">
    <property type="entry name" value="Cytosolic_Fe-S_CAF"/>
</dbReference>
<evidence type="ECO:0000256" key="3">
    <source>
        <dbReference type="ARBA" id="ARBA00023014"/>
    </source>
</evidence>
<evidence type="ECO:0000313" key="6">
    <source>
        <dbReference type="Proteomes" id="UP000013523"/>
    </source>
</evidence>
<dbReference type="PATRIC" id="fig|86416.3.peg.1466"/>
<dbReference type="KEGG" id="cpas:Clopa_1487"/>
<dbReference type="InterPro" id="IPR004108">
    <property type="entry name" value="Fe_hydrogenase_lsu_C"/>
</dbReference>
<evidence type="ECO:0000259" key="4">
    <source>
        <dbReference type="PROSITE" id="PS51379"/>
    </source>
</evidence>
<dbReference type="Proteomes" id="UP000013523">
    <property type="component" value="Chromosome"/>
</dbReference>
<dbReference type="STRING" id="86416.Clopa_1487"/>
<dbReference type="GO" id="GO:0046872">
    <property type="term" value="F:metal ion binding"/>
    <property type="evidence" value="ECO:0007669"/>
    <property type="project" value="UniProtKB-KW"/>
</dbReference>
<reference evidence="5 6" key="1">
    <citation type="submission" date="2012-01" db="EMBL/GenBank/DDBJ databases">
        <title>Complete sequence of chromosome of Clostridium pasteurianum BC1.</title>
        <authorList>
            <consortium name="US DOE Joint Genome Institute"/>
            <person name="Lucas S."/>
            <person name="Han J."/>
            <person name="Lapidus A."/>
            <person name="Cheng J.-F."/>
            <person name="Goodwin L."/>
            <person name="Pitluck S."/>
            <person name="Peters L."/>
            <person name="Mikhailova N."/>
            <person name="Teshima H."/>
            <person name="Detter J.C."/>
            <person name="Han C."/>
            <person name="Tapia R."/>
            <person name="Land M."/>
            <person name="Hauser L."/>
            <person name="Kyrpides N."/>
            <person name="Ivanova N."/>
            <person name="Pagani I."/>
            <person name="Dunn J."/>
            <person name="Taghavi S."/>
            <person name="Francis A."/>
            <person name="van der Lelie D."/>
            <person name="Woyke T."/>
        </authorList>
    </citation>
    <scope>NUCLEOTIDE SEQUENCE [LARGE SCALE GENOMIC DNA]</scope>
    <source>
        <strain evidence="5 6">BC1</strain>
    </source>
</reference>
<organism evidence="5 6">
    <name type="scientific">Clostridium pasteurianum BC1</name>
    <dbReference type="NCBI Taxonomy" id="86416"/>
    <lineage>
        <taxon>Bacteria</taxon>
        <taxon>Bacillati</taxon>
        <taxon>Bacillota</taxon>
        <taxon>Clostridia</taxon>
        <taxon>Eubacteriales</taxon>
        <taxon>Clostridiaceae</taxon>
        <taxon>Clostridium</taxon>
    </lineage>
</organism>
<evidence type="ECO:0000256" key="2">
    <source>
        <dbReference type="ARBA" id="ARBA00023004"/>
    </source>
</evidence>
<dbReference type="AlphaFoldDB" id="R4K1J7"/>
<dbReference type="InterPro" id="IPR017900">
    <property type="entry name" value="4Fe4S_Fe_S_CS"/>
</dbReference>
<evidence type="ECO:0000256" key="1">
    <source>
        <dbReference type="ARBA" id="ARBA00022723"/>
    </source>
</evidence>
<proteinExistence type="predicted"/>
<dbReference type="Gene3D" id="3.40.950.10">
    <property type="entry name" value="Fe-only Hydrogenase (Larger Subunit), Chain L, domain 3"/>
    <property type="match status" value="1"/>
</dbReference>
<dbReference type="Pfam" id="PF00037">
    <property type="entry name" value="Fer4"/>
    <property type="match status" value="2"/>
</dbReference>
<feature type="domain" description="4Fe-4S ferredoxin-type" evidence="4">
    <location>
        <begin position="206"/>
        <end position="235"/>
    </location>
</feature>
<dbReference type="eggNOG" id="COG1142">
    <property type="taxonomic scope" value="Bacteria"/>
</dbReference>
<keyword evidence="2" id="KW-0408">Iron</keyword>
<protein>
    <submittedName>
        <fullName evidence="5">Iron only hydrogenase large subunit</fullName>
    </submittedName>
</protein>
<dbReference type="Pfam" id="PF02906">
    <property type="entry name" value="Fe_hyd_lg_C"/>
    <property type="match status" value="1"/>
</dbReference>
<dbReference type="eggNOG" id="COG4624">
    <property type="taxonomic scope" value="Bacteria"/>
</dbReference>
<dbReference type="Gene3D" id="3.30.70.20">
    <property type="match status" value="2"/>
</dbReference>
<dbReference type="PROSITE" id="PS00198">
    <property type="entry name" value="4FE4S_FER_1"/>
    <property type="match status" value="1"/>
</dbReference>
<keyword evidence="1" id="KW-0479">Metal-binding</keyword>
<feature type="domain" description="4Fe-4S ferredoxin-type" evidence="4">
    <location>
        <begin position="159"/>
        <end position="188"/>
    </location>
</feature>
<dbReference type="PROSITE" id="PS51379">
    <property type="entry name" value="4FE4S_FER_2"/>
    <property type="match status" value="2"/>
</dbReference>
<dbReference type="GO" id="GO:0051536">
    <property type="term" value="F:iron-sulfur cluster binding"/>
    <property type="evidence" value="ECO:0007669"/>
    <property type="project" value="UniProtKB-KW"/>
</dbReference>
<sequence length="522" mass="57758">MEVRPANVFDYLILNIIQKLFMGVDVVMFQFENQLLKLKHEVLTKIVVLAKENKISKEELEKIPYDMIMGDIPTYRDTVEQERDVILERVKLAAGYNPNGKYGQELINVEDEKQILYVIKEACDRCHTKKFQVTNACRNCVAHKCQSVCNFDAITYIDGRAYIEPDKCRECGMCKNVCPYNAIAEDMRPCKKSCPTGALNYDPNDLSAKINESKCVNCGACMSACPFGAIEDKSSIVKVVYELMNKENIYAIVAPAITGAFGLKTTYGQVKNAIKALGFKDMKEVACGADAVTVHESIEFVERMKKGDCYMTNSCCPGFLSYIEKIMPDQVERISGTVSPMVATGRYVKAKDKDAKVVFIGPCTAKKNEAIIDSIKDAVDYVLTFEELVALFDAFEVDPSSCEDITVEDGSIFGRGFAMAGGLTAAIESYVKEKGIEVNFNSVKVSGGAEIKKTLIMAKAQKLQGNFIEGMMCEGGCINGTAKIVPVMKAKIPFTKINQQSTIKSVSANKVLEEYKGINLER</sequence>
<accession>R4K1J7</accession>
<dbReference type="SUPFAM" id="SSF54862">
    <property type="entry name" value="4Fe-4S ferredoxins"/>
    <property type="match status" value="1"/>
</dbReference>
<name>R4K1J7_CLOPA</name>
<dbReference type="HOGENOM" id="CLU_039046_0_1_9"/>